<evidence type="ECO:0000259" key="5">
    <source>
        <dbReference type="PROSITE" id="PS01031"/>
    </source>
</evidence>
<dbReference type="Pfam" id="PF00011">
    <property type="entry name" value="HSP20"/>
    <property type="match status" value="1"/>
</dbReference>
<evidence type="ECO:0000256" key="4">
    <source>
        <dbReference type="RuleBase" id="RU003616"/>
    </source>
</evidence>
<dbReference type="PANTHER" id="PTHR46991">
    <property type="entry name" value="23.5 KDA HEAT SHOCK PROTEIN, MITOCHONDRIAL"/>
    <property type="match status" value="1"/>
</dbReference>
<organism evidence="6">
    <name type="scientific">Davidia involucrata</name>
    <name type="common">Dove tree</name>
    <dbReference type="NCBI Taxonomy" id="16924"/>
    <lineage>
        <taxon>Eukaryota</taxon>
        <taxon>Viridiplantae</taxon>
        <taxon>Streptophyta</taxon>
        <taxon>Embryophyta</taxon>
        <taxon>Tracheophyta</taxon>
        <taxon>Spermatophyta</taxon>
        <taxon>Magnoliopsida</taxon>
        <taxon>eudicotyledons</taxon>
        <taxon>Gunneridae</taxon>
        <taxon>Pentapetalae</taxon>
        <taxon>asterids</taxon>
        <taxon>Cornales</taxon>
        <taxon>Nyssaceae</taxon>
        <taxon>Davidia</taxon>
    </lineage>
</organism>
<dbReference type="InterPro" id="IPR002068">
    <property type="entry name" value="A-crystallin/Hsp20_dom"/>
</dbReference>
<dbReference type="Gene3D" id="2.60.40.790">
    <property type="match status" value="1"/>
</dbReference>
<name>A0A5B7BN27_DAVIN</name>
<evidence type="ECO:0000313" key="6">
    <source>
        <dbReference type="EMBL" id="MPA70360.1"/>
    </source>
</evidence>
<protein>
    <submittedName>
        <fullName evidence="6">Putative 14.heat shock protein-like</fullName>
    </submittedName>
</protein>
<feature type="domain" description="SHSP" evidence="5">
    <location>
        <begin position="65"/>
        <end position="173"/>
    </location>
</feature>
<dbReference type="PANTHER" id="PTHR46991:SF11">
    <property type="entry name" value="SMALL HEAT SHOCK PROTEIN HSPF"/>
    <property type="match status" value="1"/>
</dbReference>
<reference evidence="6" key="1">
    <citation type="submission" date="2019-08" db="EMBL/GenBank/DDBJ databases">
        <title>Reference gene set and small RNA set construction with multiple tissues from Davidia involucrata Baill.</title>
        <authorList>
            <person name="Yang H."/>
            <person name="Zhou C."/>
            <person name="Li G."/>
            <person name="Wang J."/>
            <person name="Gao P."/>
            <person name="Wang M."/>
            <person name="Wang R."/>
            <person name="Zhao Y."/>
        </authorList>
    </citation>
    <scope>NUCLEOTIDE SEQUENCE</scope>
    <source>
        <tissue evidence="6">Mixed with DoveR01_LX</tissue>
    </source>
</reference>
<dbReference type="InterPro" id="IPR008978">
    <property type="entry name" value="HSP20-like_chaperone"/>
</dbReference>
<sequence>MASAKSLAKVTLSRFSPLTYLRRSSYPWAPSTTRRFTTTIPKNDTSYDAAAAARLDDVFLRNNPFLSAGPICPLESKVCNDGLYMRVDMPGVGKEGLKVWMKGNSVYFEGNGPRESKHDASGRGYKGSIQLVPDSSYFKTDQMVVEVKDGVVRFLIPHNTLKEKKKEKEKEGASRIKAV</sequence>
<dbReference type="SUPFAM" id="SSF49764">
    <property type="entry name" value="HSP20-like chaperones"/>
    <property type="match status" value="1"/>
</dbReference>
<dbReference type="CDD" id="cd00298">
    <property type="entry name" value="ACD_sHsps_p23-like"/>
    <property type="match status" value="1"/>
</dbReference>
<dbReference type="PROSITE" id="PS01031">
    <property type="entry name" value="SHSP"/>
    <property type="match status" value="1"/>
</dbReference>
<keyword evidence="2 6" id="KW-0346">Stress response</keyword>
<evidence type="ECO:0000256" key="3">
    <source>
        <dbReference type="PROSITE-ProRule" id="PRU00285"/>
    </source>
</evidence>
<proteinExistence type="inferred from homology"/>
<dbReference type="EMBL" id="GHES01039801">
    <property type="protein sequence ID" value="MPA70360.1"/>
    <property type="molecule type" value="Transcribed_RNA"/>
</dbReference>
<evidence type="ECO:0000256" key="1">
    <source>
        <dbReference type="ARBA" id="ARBA00022946"/>
    </source>
</evidence>
<evidence type="ECO:0000256" key="2">
    <source>
        <dbReference type="ARBA" id="ARBA00023016"/>
    </source>
</evidence>
<gene>
    <name evidence="6" type="ORF">Din_039801</name>
</gene>
<comment type="similarity">
    <text evidence="3 4">Belongs to the small heat shock protein (HSP20) family.</text>
</comment>
<dbReference type="AlphaFoldDB" id="A0A5B7BN27"/>
<keyword evidence="1" id="KW-0809">Transit peptide</keyword>
<dbReference type="InterPro" id="IPR044656">
    <property type="entry name" value="HSP14.7/HSP23.5/HSP23.6-like"/>
</dbReference>
<accession>A0A5B7BN27</accession>